<protein>
    <submittedName>
        <fullName evidence="2">Uncharacterized protein</fullName>
    </submittedName>
</protein>
<evidence type="ECO:0000313" key="2">
    <source>
        <dbReference type="EMBL" id="KAF4962712.1"/>
    </source>
</evidence>
<feature type="compositionally biased region" description="Polar residues" evidence="1">
    <location>
        <begin position="1"/>
        <end position="13"/>
    </location>
</feature>
<comment type="caution">
    <text evidence="2">The sequence shown here is derived from an EMBL/GenBank/DDBJ whole genome shotgun (WGS) entry which is preliminary data.</text>
</comment>
<reference evidence="2" key="2">
    <citation type="submission" date="2020-05" db="EMBL/GenBank/DDBJ databases">
        <authorList>
            <person name="Kim H.-S."/>
            <person name="Proctor R.H."/>
            <person name="Brown D.W."/>
        </authorList>
    </citation>
    <scope>NUCLEOTIDE SEQUENCE</scope>
    <source>
        <strain evidence="2">NRRL 20472</strain>
    </source>
</reference>
<sequence length="173" mass="18929">MSAQFSPFTSVTPSPAGWASGNSEPAPQGDVDMAWGHFAPPTRSMSYGGEPLANNHPAQYSYMDPSRQFERRPSALSDAYTASMGGMVPGFEAGTSTNMNTAISFPDGAVPPTNYTIWDQSQPYPNYTYMKNQNAYDGGWSHENRGRDHTLQVANPNQQAINHAVPMNVYQTR</sequence>
<accession>A0A8H4TRQ5</accession>
<dbReference type="OrthoDB" id="4150019at2759"/>
<evidence type="ECO:0000313" key="3">
    <source>
        <dbReference type="Proteomes" id="UP000622797"/>
    </source>
</evidence>
<dbReference type="Proteomes" id="UP000622797">
    <property type="component" value="Unassembled WGS sequence"/>
</dbReference>
<feature type="region of interest" description="Disordered" evidence="1">
    <location>
        <begin position="1"/>
        <end position="37"/>
    </location>
</feature>
<dbReference type="EMBL" id="JABEXW010000531">
    <property type="protein sequence ID" value="KAF4962712.1"/>
    <property type="molecule type" value="Genomic_DNA"/>
</dbReference>
<proteinExistence type="predicted"/>
<organism evidence="2 3">
    <name type="scientific">Fusarium sarcochroum</name>
    <dbReference type="NCBI Taxonomy" id="1208366"/>
    <lineage>
        <taxon>Eukaryota</taxon>
        <taxon>Fungi</taxon>
        <taxon>Dikarya</taxon>
        <taxon>Ascomycota</taxon>
        <taxon>Pezizomycotina</taxon>
        <taxon>Sordariomycetes</taxon>
        <taxon>Hypocreomycetidae</taxon>
        <taxon>Hypocreales</taxon>
        <taxon>Nectriaceae</taxon>
        <taxon>Fusarium</taxon>
        <taxon>Fusarium lateritium species complex</taxon>
    </lineage>
</organism>
<reference evidence="2" key="1">
    <citation type="journal article" date="2020" name="BMC Genomics">
        <title>Correction to: Identification and distribution of gene clusters required for synthesis of sphingolipid metabolism inhibitors in diverse species of the filamentous fungus Fusarium.</title>
        <authorList>
            <person name="Kim H.S."/>
            <person name="Lohmar J.M."/>
            <person name="Busman M."/>
            <person name="Brown D.W."/>
            <person name="Naumann T.A."/>
            <person name="Divon H.H."/>
            <person name="Lysoe E."/>
            <person name="Uhlig S."/>
            <person name="Proctor R.H."/>
        </authorList>
    </citation>
    <scope>NUCLEOTIDE SEQUENCE</scope>
    <source>
        <strain evidence="2">NRRL 20472</strain>
    </source>
</reference>
<dbReference type="AlphaFoldDB" id="A0A8H4TRQ5"/>
<name>A0A8H4TRQ5_9HYPO</name>
<evidence type="ECO:0000256" key="1">
    <source>
        <dbReference type="SAM" id="MobiDB-lite"/>
    </source>
</evidence>
<gene>
    <name evidence="2" type="ORF">FSARC_9273</name>
</gene>
<keyword evidence="3" id="KW-1185">Reference proteome</keyword>